<evidence type="ECO:0000259" key="6">
    <source>
        <dbReference type="Pfam" id="PF01676"/>
    </source>
</evidence>
<reference evidence="8" key="1">
    <citation type="journal article" date="2018" name="Science">
        <title>A primordial and reversible TCA cycle in a facultatively chemolithoautotrophic thermophile.</title>
        <authorList>
            <person name="Nunoura T."/>
            <person name="Chikaraishi Y."/>
            <person name="Izaki R."/>
            <person name="Suwa T."/>
            <person name="Sato T."/>
            <person name="Harada T."/>
            <person name="Mori K."/>
            <person name="Kato Y."/>
            <person name="Miyazaki M."/>
            <person name="Shimamura S."/>
            <person name="Yanagawa K."/>
            <person name="Shuto A."/>
            <person name="Ohkouchi N."/>
            <person name="Fujita N."/>
            <person name="Takaki Y."/>
            <person name="Atomi H."/>
            <person name="Takai K."/>
        </authorList>
    </citation>
    <scope>NUCLEOTIDE SEQUENCE [LARGE SCALE GENOMIC DNA]</scope>
    <source>
        <strain evidence="8">DSM 17441 / JCM 13301 / NBRC 103674 / ABI70S6</strain>
    </source>
</reference>
<evidence type="ECO:0000313" key="8">
    <source>
        <dbReference type="Proteomes" id="UP000063234"/>
    </source>
</evidence>
<dbReference type="GO" id="GO:0006096">
    <property type="term" value="P:glycolytic process"/>
    <property type="evidence" value="ECO:0007669"/>
    <property type="project" value="UniProtKB-KW"/>
</dbReference>
<keyword evidence="8" id="KW-1185">Reference proteome</keyword>
<keyword evidence="5" id="KW-0324">Glycolysis</keyword>
<evidence type="ECO:0000256" key="1">
    <source>
        <dbReference type="ARBA" id="ARBA00000370"/>
    </source>
</evidence>
<organism evidence="7 8">
    <name type="scientific">Thermosulfidibacter takaii (strain DSM 17441 / JCM 13301 / NBRC 103674 / ABI70S6)</name>
    <dbReference type="NCBI Taxonomy" id="1298851"/>
    <lineage>
        <taxon>Bacteria</taxon>
        <taxon>Pseudomonadati</taxon>
        <taxon>Thermosulfidibacterota</taxon>
        <taxon>Thermosulfidibacteria</taxon>
        <taxon>Thermosulfidibacterales</taxon>
        <taxon>Thermosulfidibacteraceae</taxon>
    </lineage>
</organism>
<gene>
    <name evidence="7" type="ORF">TST_0566</name>
</gene>
<dbReference type="InterPro" id="IPR004456">
    <property type="entry name" value="Pglycerate_mutase_ApgM"/>
</dbReference>
<evidence type="ECO:0000256" key="3">
    <source>
        <dbReference type="ARBA" id="ARBA00004921"/>
    </source>
</evidence>
<dbReference type="KEGG" id="ttk:TST_0566"/>
<dbReference type="Gene3D" id="3.40.720.10">
    <property type="entry name" value="Alkaline Phosphatase, subunit A"/>
    <property type="match status" value="2"/>
</dbReference>
<dbReference type="OrthoDB" id="9804453at2"/>
<sequence>MQKLFAVVLGGIADHAVDGLGRRTPLQVARTPNLDHLAMLGGCGLYHPTIVGEPVTPDFALYTLLGNLPEIYPGRAAFEALARGVQLEEGKIYYLVEPAFVDSGVLVEVKPFESEEEEKAFFDFLCRHIDGLVRLDRGLYLATSDTFVRCTHPGIVGGCVRDDLGFEAMARLPERWEGNSSRIDKGLQPVNRLLFHGCGRYSKPPQGSSLPLKLFFYTDSFFFYGLVRWMGCDGVLVESNGIKTWLTEAFSKGMKSIGDYDGVFIYTDYIHRANIQTRAWKRVEVIEEMDQAFNLILESMVTEDVLIMVTSDITVPSVGYRPCSGLPVPVLIMGEGVRRGVSTKFDEAFAASGSLGVLRGKELLLTLFSYMGYFCSTV</sequence>
<comment type="catalytic activity">
    <reaction evidence="1">
        <text>(2R)-2-phosphoglycerate = (2R)-3-phosphoglycerate</text>
        <dbReference type="Rhea" id="RHEA:15901"/>
        <dbReference type="ChEBI" id="CHEBI:58272"/>
        <dbReference type="ChEBI" id="CHEBI:58289"/>
        <dbReference type="EC" id="5.4.2.12"/>
    </reaction>
</comment>
<proteinExistence type="inferred from homology"/>
<evidence type="ECO:0000256" key="2">
    <source>
        <dbReference type="ARBA" id="ARBA00002315"/>
    </source>
</evidence>
<dbReference type="RefSeq" id="WP_068549292.1">
    <property type="nucleotide sequence ID" value="NZ_AP013035.1"/>
</dbReference>
<evidence type="ECO:0000256" key="4">
    <source>
        <dbReference type="ARBA" id="ARBA00005524"/>
    </source>
</evidence>
<dbReference type="AlphaFoldDB" id="A0A0S3QSV0"/>
<comment type="function">
    <text evidence="2">Catalyzes the interconversion of 2-phosphoglycerate and 3-phosphoglycerate.</text>
</comment>
<feature type="domain" description="Metalloenzyme" evidence="6">
    <location>
        <begin position="3"/>
        <end position="363"/>
    </location>
</feature>
<dbReference type="InterPro" id="IPR017850">
    <property type="entry name" value="Alkaline_phosphatase_core_sf"/>
</dbReference>
<comment type="similarity">
    <text evidence="4">Belongs to the BPG-independent phosphoglycerate mutase family. A-PGAM subfamily.</text>
</comment>
<dbReference type="EMBL" id="AP013035">
    <property type="protein sequence ID" value="BAT71372.1"/>
    <property type="molecule type" value="Genomic_DNA"/>
</dbReference>
<evidence type="ECO:0000313" key="7">
    <source>
        <dbReference type="EMBL" id="BAT71372.1"/>
    </source>
</evidence>
<name>A0A0S3QSV0_THET7</name>
<dbReference type="PANTHER" id="PTHR31209:SF0">
    <property type="entry name" value="METALLOENZYME DOMAIN-CONTAINING PROTEIN"/>
    <property type="match status" value="1"/>
</dbReference>
<keyword evidence="7" id="KW-0413">Isomerase</keyword>
<dbReference type="InterPro" id="IPR006124">
    <property type="entry name" value="Metalloenzyme"/>
</dbReference>
<evidence type="ECO:0000256" key="5">
    <source>
        <dbReference type="ARBA" id="ARBA00023152"/>
    </source>
</evidence>
<dbReference type="EC" id="5.4.2.-" evidence="7"/>
<dbReference type="STRING" id="1298851.TST_0566"/>
<dbReference type="Pfam" id="PF01676">
    <property type="entry name" value="Metalloenzyme"/>
    <property type="match status" value="1"/>
</dbReference>
<comment type="pathway">
    <text evidence="3">Carbohydrate degradation.</text>
</comment>
<dbReference type="SUPFAM" id="SSF53649">
    <property type="entry name" value="Alkaline phosphatase-like"/>
    <property type="match status" value="1"/>
</dbReference>
<accession>A0A0S3QSV0</accession>
<dbReference type="Proteomes" id="UP000063234">
    <property type="component" value="Chromosome"/>
</dbReference>
<dbReference type="PANTHER" id="PTHR31209">
    <property type="entry name" value="COFACTOR-INDEPENDENT PHOSPHOGLYCERATE MUTASE"/>
    <property type="match status" value="1"/>
</dbReference>
<dbReference type="GO" id="GO:0004619">
    <property type="term" value="F:phosphoglycerate mutase activity"/>
    <property type="evidence" value="ECO:0007669"/>
    <property type="project" value="UniProtKB-EC"/>
</dbReference>
<dbReference type="GO" id="GO:0046872">
    <property type="term" value="F:metal ion binding"/>
    <property type="evidence" value="ECO:0007669"/>
    <property type="project" value="InterPro"/>
</dbReference>
<protein>
    <submittedName>
        <fullName evidence="7">2,3-bisphosphoglycerate-independent phosphoglycerate mutase</fullName>
        <ecNumber evidence="7">5.4.2.-</ecNumber>
    </submittedName>
</protein>
<dbReference type="Pfam" id="PF10143">
    <property type="entry name" value="PhosphMutase"/>
    <property type="match status" value="1"/>
</dbReference>